<evidence type="ECO:0000313" key="8">
    <source>
        <dbReference type="Proteomes" id="UP000023152"/>
    </source>
</evidence>
<protein>
    <submittedName>
        <fullName evidence="7">Uncharacterized protein</fullName>
    </submittedName>
</protein>
<keyword evidence="3 6" id="KW-0812">Transmembrane</keyword>
<evidence type="ECO:0000256" key="5">
    <source>
        <dbReference type="ARBA" id="ARBA00023136"/>
    </source>
</evidence>
<evidence type="ECO:0000256" key="2">
    <source>
        <dbReference type="ARBA" id="ARBA00006665"/>
    </source>
</evidence>
<dbReference type="EMBL" id="ASPP01050492">
    <property type="protein sequence ID" value="ETN97209.1"/>
    <property type="molecule type" value="Genomic_DNA"/>
</dbReference>
<comment type="caution">
    <text evidence="7">The sequence shown here is derived from an EMBL/GenBank/DDBJ whole genome shotgun (WGS) entry which is preliminary data.</text>
</comment>
<dbReference type="Pfam" id="PF03348">
    <property type="entry name" value="Serinc"/>
    <property type="match status" value="1"/>
</dbReference>
<evidence type="ECO:0000313" key="7">
    <source>
        <dbReference type="EMBL" id="ETN97209.1"/>
    </source>
</evidence>
<dbReference type="InterPro" id="IPR005016">
    <property type="entry name" value="TDE1/TMS"/>
</dbReference>
<name>X6L8Z4_RETFI</name>
<dbReference type="Proteomes" id="UP000023152">
    <property type="component" value="Unassembled WGS sequence"/>
</dbReference>
<sequence>YEILLTMITLFLQGCCITLWTLMLLWYGQTGCTLHQTLISLTIVSIAVSLIVTHGSIFVTAIVSLYGTYLCYSGIQSNPQKDYNDKNINEIQALGKGNYDDLEKNEQIKNTQKINVNEISNSDKCEKKNNVIFHAFIKKKKK</sequence>
<keyword evidence="8" id="KW-1185">Reference proteome</keyword>
<accession>X6L8Z4</accession>
<feature type="transmembrane region" description="Helical" evidence="6">
    <location>
        <begin position="6"/>
        <end position="26"/>
    </location>
</feature>
<dbReference type="OrthoDB" id="5963193at2759"/>
<evidence type="ECO:0000256" key="6">
    <source>
        <dbReference type="SAM" id="Phobius"/>
    </source>
</evidence>
<gene>
    <name evidence="7" type="ORF">RFI_40322</name>
</gene>
<evidence type="ECO:0000256" key="4">
    <source>
        <dbReference type="ARBA" id="ARBA00022989"/>
    </source>
</evidence>
<comment type="similarity">
    <text evidence="2">Belongs to the TDE1 family.</text>
</comment>
<keyword evidence="4 6" id="KW-1133">Transmembrane helix</keyword>
<comment type="subcellular location">
    <subcellularLocation>
        <location evidence="1">Membrane</location>
        <topology evidence="1">Multi-pass membrane protein</topology>
    </subcellularLocation>
</comment>
<evidence type="ECO:0000256" key="3">
    <source>
        <dbReference type="ARBA" id="ARBA00022692"/>
    </source>
</evidence>
<feature type="non-terminal residue" evidence="7">
    <location>
        <position position="1"/>
    </location>
</feature>
<keyword evidence="5 6" id="KW-0472">Membrane</keyword>
<reference evidence="7 8" key="1">
    <citation type="journal article" date="2013" name="Curr. Biol.">
        <title>The Genome of the Foraminiferan Reticulomyxa filosa.</title>
        <authorList>
            <person name="Glockner G."/>
            <person name="Hulsmann N."/>
            <person name="Schleicher M."/>
            <person name="Noegel A.A."/>
            <person name="Eichinger L."/>
            <person name="Gallinger C."/>
            <person name="Pawlowski J."/>
            <person name="Sierra R."/>
            <person name="Euteneuer U."/>
            <person name="Pillet L."/>
            <person name="Moustafa A."/>
            <person name="Platzer M."/>
            <person name="Groth M."/>
            <person name="Szafranski K."/>
            <person name="Schliwa M."/>
        </authorList>
    </citation>
    <scope>NUCLEOTIDE SEQUENCE [LARGE SCALE GENOMIC DNA]</scope>
</reference>
<dbReference type="GO" id="GO:0016020">
    <property type="term" value="C:membrane"/>
    <property type="evidence" value="ECO:0007669"/>
    <property type="project" value="UniProtKB-SubCell"/>
</dbReference>
<proteinExistence type="inferred from homology"/>
<feature type="transmembrane region" description="Helical" evidence="6">
    <location>
        <begin position="38"/>
        <end position="66"/>
    </location>
</feature>
<dbReference type="AlphaFoldDB" id="X6L8Z4"/>
<evidence type="ECO:0000256" key="1">
    <source>
        <dbReference type="ARBA" id="ARBA00004141"/>
    </source>
</evidence>
<organism evidence="7 8">
    <name type="scientific">Reticulomyxa filosa</name>
    <dbReference type="NCBI Taxonomy" id="46433"/>
    <lineage>
        <taxon>Eukaryota</taxon>
        <taxon>Sar</taxon>
        <taxon>Rhizaria</taxon>
        <taxon>Retaria</taxon>
        <taxon>Foraminifera</taxon>
        <taxon>Monothalamids</taxon>
        <taxon>Reticulomyxidae</taxon>
        <taxon>Reticulomyxa</taxon>
    </lineage>
</organism>